<feature type="compositionally biased region" description="Polar residues" evidence="17">
    <location>
        <begin position="1240"/>
        <end position="1254"/>
    </location>
</feature>
<dbReference type="SUPFAM" id="SSF82866">
    <property type="entry name" value="Multidrug efflux transporter AcrB transmembrane domain"/>
    <property type="match status" value="2"/>
</dbReference>
<reference evidence="20 21" key="1">
    <citation type="submission" date="2020-06" db="EMBL/GenBank/DDBJ databases">
        <authorList>
            <person name="Li R."/>
            <person name="Bekaert M."/>
        </authorList>
    </citation>
    <scope>NUCLEOTIDE SEQUENCE [LARGE SCALE GENOMIC DNA]</scope>
    <source>
        <strain evidence="21">wild</strain>
    </source>
</reference>
<evidence type="ECO:0000259" key="19">
    <source>
        <dbReference type="PROSITE" id="PS50156"/>
    </source>
</evidence>
<evidence type="ECO:0000256" key="17">
    <source>
        <dbReference type="SAM" id="MobiDB-lite"/>
    </source>
</evidence>
<comment type="similarity">
    <text evidence="5">Belongs to the peptidase M3 family.</text>
</comment>
<feature type="transmembrane region" description="Helical" evidence="18">
    <location>
        <begin position="519"/>
        <end position="542"/>
    </location>
</feature>
<feature type="domain" description="SSD" evidence="19">
    <location>
        <begin position="412"/>
        <end position="573"/>
    </location>
</feature>
<proteinExistence type="inferred from homology"/>
<evidence type="ECO:0000256" key="7">
    <source>
        <dbReference type="ARBA" id="ARBA00022670"/>
    </source>
</evidence>
<dbReference type="Proteomes" id="UP000507470">
    <property type="component" value="Unassembled WGS sequence"/>
</dbReference>
<dbReference type="EMBL" id="CACVKT020002744">
    <property type="protein sequence ID" value="CAC5379565.1"/>
    <property type="molecule type" value="Genomic_DNA"/>
</dbReference>
<feature type="region of interest" description="Disordered" evidence="17">
    <location>
        <begin position="1156"/>
        <end position="1190"/>
    </location>
</feature>
<evidence type="ECO:0000313" key="21">
    <source>
        <dbReference type="Proteomes" id="UP000507470"/>
    </source>
</evidence>
<keyword evidence="12 18" id="KW-1133">Transmembrane helix</keyword>
<dbReference type="GO" id="GO:0045879">
    <property type="term" value="P:negative regulation of smoothened signaling pathway"/>
    <property type="evidence" value="ECO:0007669"/>
    <property type="project" value="TreeGrafter"/>
</dbReference>
<feature type="transmembrane region" description="Helical" evidence="18">
    <location>
        <begin position="1094"/>
        <end position="1115"/>
    </location>
</feature>
<sequence length="1446" mass="161478">MSIRRRGTNSQIDEDLLTRTSFVDARIAYKQVKKGKADGNKCALWVRWHLQDYMFSIGCFIQLHCGKVLFMGLLLLSLCCIGFKLVKFETDVEALWVEAGGRLEEELAYTKATVGVGSGTTSELVIQTPKEGSNILTQKSLLLHLETLLRVTEIEVDLFETTWKFNDICYLAEFPIFDDTFIDGIIQKITPCVIITPLDCFWDGAKVLGPHNSVWTTLPIPPLKWKSLDPQSLIEYIENNNAEMIPKVELMKEIMKEAGITTGYQERPCLDPTETQCPDSAPNKHSGLIPDIGAELTNGCTGFAENLMQWHEDLIVGGAKKNKTGHIVRAEAMQSVVQLMAEKSLYEFWQDDYKVHSIEWSQDKAKQVLETWQRKFIEVVSGMTGAQNTSDSVYAFATTSLLDMMTEFSGISVVRVAFGYVLMIIYACVSLLKWNNAVQSQSGIGIAGVLLIALSVAAGLGICCVLGIPFNAATTQIIPFLALGLGVDDMFLIAHTYSENAEKKNIPLSEQTGECLKRTGVTILLTSFNNMLAFFTAAIIPIPALRAFSLQAAILILFNFASIVLVYPAICSMDLQRKDDKRIDIFCCFQSFADTRNLVMQLQPQHDFQSRDQSPPPSYSPPQYSPTPPPSYASSALHNTVTQTAPDGVHTVTSLAPNEGVFVPRGQLATDTTSSSSRQCLTPEEGISCHQTFAMAQKKCLTATFTSLAKQHYIPFLQKKWVKVFTIVGFLVLLFIGIYGTAQVKDGLDLTDVVPKDTNEYKFLKAQSKYFGFYNVYMVTKDGFDYPNNQHLLRDYHRAFQTVDNIIKKQDNSMPDFWLDMFRDWLKDIQLVFEREVSERRIHADGWYYNASDKAILGYKLMLQTGDLDNPTDKTKVFQNKLVNDDGVINTEAFYNYLTAWVSNDAMTYAASMADFHPIPSQWVHDSYDIYDHKIPKAQPLIYAQIPFYLSNLSTTEAILDTIKAMREICDTYTDRGLPNYPNGIPFTFWEQYIKLRLYLSLAILCILIVTFIVLTVVLMNPWLASIIVVVLTVIIVELFGLMGLCDIKLSAVPAVILIIAAGIGVEFTVHISVGFLTAIGSRNKRMGMSLEHTLAPVIHGAISTFMGIIMLVGAEFEFIVKYFFNVLAGLVVIGLLNGLVLLPVLLSILGPKGEVRPKDDGERIPTPSPEPSPKPIKKTRKSRPSRRLYPRIPSDISLTTISEEPTQYSSHEIIVEPEVVVETTTVPMGGTHSSNSSSRHTTPPASVSSTPQSTHVTRVTAHATVKVEVHTPIPGSVQSVDHDHFRLRLLFKFLADLNSSRNVMVLFIIYTVFYGCALNFQLRDTMAVTPGNKLTWKVDQAMITKTVEELKKSSLHAYESVGKLSPDQINYDNVIKALADNDCVYAVNRNNVDFLQHVSSDKELRDASVQADKELSEFDVEMSMRQDVFDTLVATEKKLSGQLKA</sequence>
<dbReference type="SUPFAM" id="SSF55486">
    <property type="entry name" value="Metalloproteases ('zincins'), catalytic domain"/>
    <property type="match status" value="1"/>
</dbReference>
<accession>A0A6J8B6R5</accession>
<feature type="transmembrane region" description="Helical" evidence="18">
    <location>
        <begin position="548"/>
        <end position="570"/>
    </location>
</feature>
<feature type="transmembrane region" description="Helical" evidence="18">
    <location>
        <begin position="1055"/>
        <end position="1082"/>
    </location>
</feature>
<feature type="transmembrane region" description="Helical" evidence="18">
    <location>
        <begin position="444"/>
        <end position="470"/>
    </location>
</feature>
<keyword evidence="7" id="KW-0645">Protease</keyword>
<dbReference type="GO" id="GO:0006508">
    <property type="term" value="P:proteolysis"/>
    <property type="evidence" value="ECO:0007669"/>
    <property type="project" value="UniProtKB-KW"/>
</dbReference>
<comment type="cofactor">
    <cofactor evidence="1">
        <name>Zn(2+)</name>
        <dbReference type="ChEBI" id="CHEBI:29105"/>
    </cofactor>
</comment>
<keyword evidence="13" id="KW-0482">Metalloprotease</keyword>
<comment type="subcellular location">
    <subcellularLocation>
        <location evidence="3">Cytoplasm</location>
    </subcellularLocation>
    <subcellularLocation>
        <location evidence="2">Membrane</location>
        <topology evidence="2">Multi-pass membrane protein</topology>
    </subcellularLocation>
</comment>
<evidence type="ECO:0000256" key="11">
    <source>
        <dbReference type="ARBA" id="ARBA00022833"/>
    </source>
</evidence>
<dbReference type="InterPro" id="IPR024080">
    <property type="entry name" value="Neurolysin/TOP_N"/>
</dbReference>
<dbReference type="GO" id="GO:0008237">
    <property type="term" value="F:metallopeptidase activity"/>
    <property type="evidence" value="ECO:0007669"/>
    <property type="project" value="UniProtKB-KW"/>
</dbReference>
<keyword evidence="14 18" id="KW-0472">Membrane</keyword>
<evidence type="ECO:0000256" key="5">
    <source>
        <dbReference type="ARBA" id="ARBA00006040"/>
    </source>
</evidence>
<dbReference type="InterPro" id="IPR000731">
    <property type="entry name" value="SSD"/>
</dbReference>
<dbReference type="InterPro" id="IPR053958">
    <property type="entry name" value="HMGCR/SNAP/NPC1-like_SSD"/>
</dbReference>
<evidence type="ECO:0000256" key="4">
    <source>
        <dbReference type="ARBA" id="ARBA00005585"/>
    </source>
</evidence>
<dbReference type="OrthoDB" id="5873834at2759"/>
<dbReference type="GO" id="GO:0097108">
    <property type="term" value="F:hedgehog family protein binding"/>
    <property type="evidence" value="ECO:0007669"/>
    <property type="project" value="TreeGrafter"/>
</dbReference>
<evidence type="ECO:0000256" key="6">
    <source>
        <dbReference type="ARBA" id="ARBA00022490"/>
    </source>
</evidence>
<feature type="compositionally biased region" description="Low complexity" evidence="17">
    <location>
        <begin position="1227"/>
        <end position="1239"/>
    </location>
</feature>
<feature type="compositionally biased region" description="Basic residues" evidence="17">
    <location>
        <begin position="1176"/>
        <end position="1190"/>
    </location>
</feature>
<feature type="transmembrane region" description="Helical" evidence="18">
    <location>
        <begin position="413"/>
        <end position="432"/>
    </location>
</feature>
<dbReference type="Pfam" id="PF12349">
    <property type="entry name" value="Sterol-sensing"/>
    <property type="match status" value="1"/>
</dbReference>
<dbReference type="PROSITE" id="PS50156">
    <property type="entry name" value="SSD"/>
    <property type="match status" value="1"/>
</dbReference>
<dbReference type="NCBIfam" id="TIGR00918">
    <property type="entry name" value="2A060602"/>
    <property type="match status" value="1"/>
</dbReference>
<gene>
    <name evidence="20" type="ORF">MCOR_15619</name>
</gene>
<dbReference type="GO" id="GO:0005119">
    <property type="term" value="F:smoothened binding"/>
    <property type="evidence" value="ECO:0007669"/>
    <property type="project" value="TreeGrafter"/>
</dbReference>
<dbReference type="FunFam" id="1.20.1050.40:FF:000001">
    <property type="entry name" value="Thimet oligopeptidase 1"/>
    <property type="match status" value="1"/>
</dbReference>
<evidence type="ECO:0000256" key="13">
    <source>
        <dbReference type="ARBA" id="ARBA00023049"/>
    </source>
</evidence>
<evidence type="ECO:0000256" key="15">
    <source>
        <dbReference type="ARBA" id="ARBA00023170"/>
    </source>
</evidence>
<feature type="transmembrane region" description="Helical" evidence="18">
    <location>
        <begin position="998"/>
        <end position="1018"/>
    </location>
</feature>
<feature type="transmembrane region" description="Helical" evidence="18">
    <location>
        <begin position="721"/>
        <end position="742"/>
    </location>
</feature>
<feature type="region of interest" description="Disordered" evidence="17">
    <location>
        <begin position="605"/>
        <end position="631"/>
    </location>
</feature>
<dbReference type="PANTHER" id="PTHR46022">
    <property type="entry name" value="PROTEIN PATCHED"/>
    <property type="match status" value="1"/>
</dbReference>
<feature type="transmembrane region" description="Helical" evidence="18">
    <location>
        <begin position="1127"/>
        <end position="1150"/>
    </location>
</feature>
<dbReference type="GO" id="GO:0005737">
    <property type="term" value="C:cytoplasm"/>
    <property type="evidence" value="ECO:0007669"/>
    <property type="project" value="UniProtKB-SubCell"/>
</dbReference>
<keyword evidence="21" id="KW-1185">Reference proteome</keyword>
<feature type="transmembrane region" description="Helical" evidence="18">
    <location>
        <begin position="476"/>
        <end position="498"/>
    </location>
</feature>
<dbReference type="GO" id="GO:0005886">
    <property type="term" value="C:plasma membrane"/>
    <property type="evidence" value="ECO:0007669"/>
    <property type="project" value="TreeGrafter"/>
</dbReference>
<organism evidence="20 21">
    <name type="scientific">Mytilus coruscus</name>
    <name type="common">Sea mussel</name>
    <dbReference type="NCBI Taxonomy" id="42192"/>
    <lineage>
        <taxon>Eukaryota</taxon>
        <taxon>Metazoa</taxon>
        <taxon>Spiralia</taxon>
        <taxon>Lophotrochozoa</taxon>
        <taxon>Mollusca</taxon>
        <taxon>Bivalvia</taxon>
        <taxon>Autobranchia</taxon>
        <taxon>Pteriomorphia</taxon>
        <taxon>Mytilida</taxon>
        <taxon>Mytiloidea</taxon>
        <taxon>Mytilidae</taxon>
        <taxon>Mytilinae</taxon>
        <taxon>Mytilus</taxon>
    </lineage>
</organism>
<evidence type="ECO:0000256" key="16">
    <source>
        <dbReference type="ARBA" id="ARBA00023180"/>
    </source>
</evidence>
<evidence type="ECO:0000256" key="9">
    <source>
        <dbReference type="ARBA" id="ARBA00022723"/>
    </source>
</evidence>
<dbReference type="Gene3D" id="1.20.1050.40">
    <property type="entry name" value="Endopeptidase. Chain P, domain 1"/>
    <property type="match status" value="1"/>
</dbReference>
<dbReference type="InterPro" id="IPR004766">
    <property type="entry name" value="TM_rcpt_patched"/>
</dbReference>
<keyword evidence="10" id="KW-0378">Hydrolase</keyword>
<dbReference type="PANTHER" id="PTHR46022:SF1">
    <property type="entry name" value="PROTEIN PATCHED"/>
    <property type="match status" value="1"/>
</dbReference>
<keyword evidence="6" id="KW-0963">Cytoplasm</keyword>
<comment type="similarity">
    <text evidence="4">Belongs to the patched family.</text>
</comment>
<keyword evidence="11" id="KW-0862">Zinc</keyword>
<evidence type="ECO:0000256" key="2">
    <source>
        <dbReference type="ARBA" id="ARBA00004141"/>
    </source>
</evidence>
<dbReference type="GO" id="GO:0008158">
    <property type="term" value="F:hedgehog receptor activity"/>
    <property type="evidence" value="ECO:0007669"/>
    <property type="project" value="InterPro"/>
</dbReference>
<keyword evidence="15" id="KW-0675">Receptor</keyword>
<protein>
    <submittedName>
        <fullName evidence="20">PTCH1</fullName>
    </submittedName>
</protein>
<keyword evidence="8 18" id="KW-0812">Transmembrane</keyword>
<dbReference type="Gene3D" id="1.20.1640.10">
    <property type="entry name" value="Multidrug efflux transporter AcrB transmembrane domain"/>
    <property type="match status" value="2"/>
</dbReference>
<evidence type="ECO:0000256" key="8">
    <source>
        <dbReference type="ARBA" id="ARBA00022692"/>
    </source>
</evidence>
<feature type="transmembrane region" description="Helical" evidence="18">
    <location>
        <begin position="1023"/>
        <end position="1043"/>
    </location>
</feature>
<evidence type="ECO:0000256" key="10">
    <source>
        <dbReference type="ARBA" id="ARBA00022801"/>
    </source>
</evidence>
<evidence type="ECO:0000256" key="14">
    <source>
        <dbReference type="ARBA" id="ARBA00023136"/>
    </source>
</evidence>
<evidence type="ECO:0000256" key="3">
    <source>
        <dbReference type="ARBA" id="ARBA00004496"/>
    </source>
</evidence>
<keyword evidence="16" id="KW-0325">Glycoprotein</keyword>
<evidence type="ECO:0000256" key="18">
    <source>
        <dbReference type="SAM" id="Phobius"/>
    </source>
</evidence>
<feature type="transmembrane region" description="Helical" evidence="18">
    <location>
        <begin position="1304"/>
        <end position="1323"/>
    </location>
</feature>
<keyword evidence="9" id="KW-0479">Metal-binding</keyword>
<feature type="compositionally biased region" description="Pro residues" evidence="17">
    <location>
        <begin position="614"/>
        <end position="631"/>
    </location>
</feature>
<evidence type="ECO:0000313" key="20">
    <source>
        <dbReference type="EMBL" id="CAC5379565.1"/>
    </source>
</evidence>
<evidence type="ECO:0000256" key="1">
    <source>
        <dbReference type="ARBA" id="ARBA00001947"/>
    </source>
</evidence>
<dbReference type="GO" id="GO:0046872">
    <property type="term" value="F:metal ion binding"/>
    <property type="evidence" value="ECO:0007669"/>
    <property type="project" value="UniProtKB-KW"/>
</dbReference>
<evidence type="ECO:0000256" key="12">
    <source>
        <dbReference type="ARBA" id="ARBA00022989"/>
    </source>
</evidence>
<feature type="region of interest" description="Disordered" evidence="17">
    <location>
        <begin position="1227"/>
        <end position="1256"/>
    </location>
</feature>
<name>A0A6J8B6R5_MYTCO</name>